<dbReference type="RefSeq" id="WP_111332724.1">
    <property type="nucleotide sequence ID" value="NZ_CP030032.1"/>
</dbReference>
<dbReference type="InterPro" id="IPR013988">
    <property type="entry name" value="YjdM_C"/>
</dbReference>
<reference evidence="1 2" key="1">
    <citation type="submission" date="2018-06" db="EMBL/GenBank/DDBJ databases">
        <title>Lujinxingia sediminis gen. nov. sp. nov., a new facultative anaerobic member of the class Deltaproteobacteria, and proposal of Lujinxingaceae fam. nov.</title>
        <authorList>
            <person name="Guo L.-Y."/>
            <person name="Li C.-M."/>
            <person name="Wang S."/>
            <person name="Du Z.-J."/>
        </authorList>
    </citation>
    <scope>NUCLEOTIDE SEQUENCE [LARGE SCALE GENOMIC DNA]</scope>
    <source>
        <strain evidence="1 2">FA350</strain>
    </source>
</reference>
<keyword evidence="2" id="KW-1185">Reference proteome</keyword>
<dbReference type="Pfam" id="PF03831">
    <property type="entry name" value="YjdM"/>
    <property type="match status" value="1"/>
</dbReference>
<sequence>MSIEQALLERAEHQCELCTSTTLLRQFDVPSEEPRDDASIVICEVCANQLAAEDASELDSTHWYCLQGSVWSVVPAVKVLSWRVLNKLRGETWARDLMDQVYLMDDEMAWAKEGVVEVSDDAPPTLDSNGTQINDGDDVTLVRNLDVKGTNFIAKQGTRVKGVRLIDGDPENVEGKVNGITLVLKTKFLKRA</sequence>
<dbReference type="InterPro" id="IPR013991">
    <property type="entry name" value="PhnaA_N_proteobac"/>
</dbReference>
<evidence type="ECO:0000313" key="1">
    <source>
        <dbReference type="EMBL" id="AWV88745.1"/>
    </source>
</evidence>
<dbReference type="SMART" id="SM00782">
    <property type="entry name" value="PhnA_Zn_Ribbon"/>
    <property type="match status" value="1"/>
</dbReference>
<dbReference type="KEGG" id="bsed:DN745_05090"/>
<dbReference type="EMBL" id="CP030032">
    <property type="protein sequence ID" value="AWV88745.1"/>
    <property type="molecule type" value="Genomic_DNA"/>
</dbReference>
<evidence type="ECO:0000313" key="2">
    <source>
        <dbReference type="Proteomes" id="UP000249799"/>
    </source>
</evidence>
<organism evidence="1 2">
    <name type="scientific">Bradymonas sediminis</name>
    <dbReference type="NCBI Taxonomy" id="1548548"/>
    <lineage>
        <taxon>Bacteria</taxon>
        <taxon>Deltaproteobacteria</taxon>
        <taxon>Bradymonadales</taxon>
        <taxon>Bradymonadaceae</taxon>
        <taxon>Bradymonas</taxon>
    </lineage>
</organism>
<dbReference type="OrthoDB" id="9810131at2"/>
<accession>A0A2Z4FIU3</accession>
<dbReference type="Proteomes" id="UP000249799">
    <property type="component" value="Chromosome"/>
</dbReference>
<gene>
    <name evidence="1" type="ORF">DN745_05090</name>
</gene>
<dbReference type="Gene3D" id="2.30.30.40">
    <property type="entry name" value="SH3 Domains"/>
    <property type="match status" value="1"/>
</dbReference>
<protein>
    <submittedName>
        <fullName evidence="1">PhnA domain protein</fullName>
    </submittedName>
</protein>
<dbReference type="AlphaFoldDB" id="A0A2Z4FIU3"/>
<name>A0A2Z4FIU3_9DELT</name>
<proteinExistence type="predicted"/>
<dbReference type="SUPFAM" id="SSF82057">
    <property type="entry name" value="Prokaryotic SH3-related domain"/>
    <property type="match status" value="1"/>
</dbReference>